<dbReference type="AlphaFoldDB" id="A0A8H7HL41"/>
<sequence length="562" mass="62938">MDNYWAHNIPIYGHVPANPNPLPSQRNLQPSQPPHNILPGQYAPIWNTEVEIIDLTWHQSLQNHYQPAYPVVPSQSSAREPQYTFCQSMQAPANPPFPPMQHSQSLERREPPGFRPGLTSNGVQDNPTCKPGYFDITHARRAPSPHHPIEYVAAAPPPVPVLAPAQASPPPPHPIPCNCKHQAPNHGSDSDSSMPDAQEILSSCSLSSSQSKQGRAPKQTARSTQAVKSKSKALGKAKATEDDSAAKWSEEDWDSLFTFILDTKERNFLRAEKKTNNQDFWDMVLSVGLEGKWDSVSARTHWRLGRTIYSIIHQLESFTGGNGDGNKDTQFNNDDDKTTALEKIQQRLEKIQSQKPNINPHCKIKPKIYYNWVQGGDDSWFKDAKTTFAQEIEHGSGQINNSDDSGHSKSDSPPSSRHSKPKQKRSDSSVDGIVTIAKDLHNSQKAATNVNAMIAKQRLDFEKERAQIADAALLKKANFDEKLLNFKIEAMKRKWANEEKAHNAEEAAKRRREDKEDKQQQQSLVLDQIKVLEALISKPNTDLQLKETLQTRVGVLLEKLGS</sequence>
<feature type="region of interest" description="Disordered" evidence="1">
    <location>
        <begin position="97"/>
        <end position="129"/>
    </location>
</feature>
<dbReference type="OrthoDB" id="2670729at2759"/>
<feature type="region of interest" description="Disordered" evidence="1">
    <location>
        <begin position="396"/>
        <end position="430"/>
    </location>
</feature>
<feature type="compositionally biased region" description="Basic and acidic residues" evidence="1">
    <location>
        <begin position="497"/>
        <end position="519"/>
    </location>
</feature>
<evidence type="ECO:0000313" key="2">
    <source>
        <dbReference type="EMBL" id="KAF8695449.1"/>
    </source>
</evidence>
<dbReference type="EMBL" id="JACYCD010000376">
    <property type="protein sequence ID" value="KAF8695449.1"/>
    <property type="molecule type" value="Genomic_DNA"/>
</dbReference>
<feature type="compositionally biased region" description="Pro residues" evidence="1">
    <location>
        <begin position="162"/>
        <end position="175"/>
    </location>
</feature>
<accession>A0A8H7HL41</accession>
<dbReference type="Proteomes" id="UP000602905">
    <property type="component" value="Unassembled WGS sequence"/>
</dbReference>
<organism evidence="2 3">
    <name type="scientific">Rhizoctonia solani</name>
    <dbReference type="NCBI Taxonomy" id="456999"/>
    <lineage>
        <taxon>Eukaryota</taxon>
        <taxon>Fungi</taxon>
        <taxon>Dikarya</taxon>
        <taxon>Basidiomycota</taxon>
        <taxon>Agaricomycotina</taxon>
        <taxon>Agaricomycetes</taxon>
        <taxon>Cantharellales</taxon>
        <taxon>Ceratobasidiaceae</taxon>
        <taxon>Rhizoctonia</taxon>
    </lineage>
</organism>
<feature type="region of interest" description="Disordered" evidence="1">
    <location>
        <begin position="162"/>
        <end position="246"/>
    </location>
</feature>
<evidence type="ECO:0008006" key="4">
    <source>
        <dbReference type="Google" id="ProtNLM"/>
    </source>
</evidence>
<proteinExistence type="predicted"/>
<evidence type="ECO:0000256" key="1">
    <source>
        <dbReference type="SAM" id="MobiDB-lite"/>
    </source>
</evidence>
<feature type="compositionally biased region" description="Polar residues" evidence="1">
    <location>
        <begin position="118"/>
        <end position="127"/>
    </location>
</feature>
<feature type="compositionally biased region" description="Low complexity" evidence="1">
    <location>
        <begin position="201"/>
        <end position="211"/>
    </location>
</feature>
<evidence type="ECO:0000313" key="3">
    <source>
        <dbReference type="Proteomes" id="UP000602905"/>
    </source>
</evidence>
<reference evidence="2" key="1">
    <citation type="submission" date="2020-09" db="EMBL/GenBank/DDBJ databases">
        <title>Comparative genome analyses of four rice-infecting Rhizoctonia solani isolates reveal extensive enrichment of homogalacturonan modification genes.</title>
        <authorList>
            <person name="Lee D.-Y."/>
            <person name="Jeon J."/>
            <person name="Kim K.-T."/>
            <person name="Cheong K."/>
            <person name="Song H."/>
            <person name="Choi G."/>
            <person name="Ko J."/>
            <person name="Opiyo S.O."/>
            <person name="Zuo S."/>
            <person name="Madhav S."/>
            <person name="Lee Y.-H."/>
            <person name="Wang G.-L."/>
        </authorList>
    </citation>
    <scope>NUCLEOTIDE SEQUENCE</scope>
    <source>
        <strain evidence="2">AG1-IA WGL</strain>
    </source>
</reference>
<comment type="caution">
    <text evidence="2">The sequence shown here is derived from an EMBL/GenBank/DDBJ whole genome shotgun (WGS) entry which is preliminary data.</text>
</comment>
<feature type="non-terminal residue" evidence="2">
    <location>
        <position position="562"/>
    </location>
</feature>
<protein>
    <recommendedName>
        <fullName evidence="4">No apical meristem-associated C-terminal domain-containing protein</fullName>
    </recommendedName>
</protein>
<feature type="region of interest" description="Disordered" evidence="1">
    <location>
        <begin position="497"/>
        <end position="521"/>
    </location>
</feature>
<name>A0A8H7HL41_9AGAM</name>
<feature type="compositionally biased region" description="Polar residues" evidence="1">
    <location>
        <begin position="185"/>
        <end position="195"/>
    </location>
</feature>
<gene>
    <name evidence="2" type="ORF">RHS03_08058</name>
</gene>